<dbReference type="Gene3D" id="1.10.8.10">
    <property type="entry name" value="DNA helicase RuvA subunit, C-terminal domain"/>
    <property type="match status" value="1"/>
</dbReference>
<accession>A0A835JNN9</accession>
<dbReference type="PROSITE" id="PS50030">
    <property type="entry name" value="UBA"/>
    <property type="match status" value="1"/>
</dbReference>
<feature type="domain" description="UBA" evidence="2">
    <location>
        <begin position="58"/>
        <end position="91"/>
    </location>
</feature>
<organism evidence="3 4">
    <name type="scientific">Salix dunnii</name>
    <dbReference type="NCBI Taxonomy" id="1413687"/>
    <lineage>
        <taxon>Eukaryota</taxon>
        <taxon>Viridiplantae</taxon>
        <taxon>Streptophyta</taxon>
        <taxon>Embryophyta</taxon>
        <taxon>Tracheophyta</taxon>
        <taxon>Spermatophyta</taxon>
        <taxon>Magnoliopsida</taxon>
        <taxon>eudicotyledons</taxon>
        <taxon>Gunneridae</taxon>
        <taxon>Pentapetalae</taxon>
        <taxon>rosids</taxon>
        <taxon>fabids</taxon>
        <taxon>Malpighiales</taxon>
        <taxon>Salicaceae</taxon>
        <taxon>Saliceae</taxon>
        <taxon>Salix</taxon>
    </lineage>
</organism>
<dbReference type="Proteomes" id="UP000657918">
    <property type="component" value="Unassembled WGS sequence"/>
</dbReference>
<dbReference type="Pfam" id="PF00627">
    <property type="entry name" value="UBA"/>
    <property type="match status" value="1"/>
</dbReference>
<evidence type="ECO:0000256" key="1">
    <source>
        <dbReference type="SAM" id="MobiDB-lite"/>
    </source>
</evidence>
<protein>
    <recommendedName>
        <fullName evidence="2">UBA domain-containing protein</fullName>
    </recommendedName>
</protein>
<evidence type="ECO:0000259" key="2">
    <source>
        <dbReference type="PROSITE" id="PS50030"/>
    </source>
</evidence>
<dbReference type="InterPro" id="IPR009060">
    <property type="entry name" value="UBA-like_sf"/>
</dbReference>
<dbReference type="SUPFAM" id="SSF46934">
    <property type="entry name" value="UBA-like"/>
    <property type="match status" value="1"/>
</dbReference>
<keyword evidence="4" id="KW-1185">Reference proteome</keyword>
<dbReference type="EMBL" id="JADGMS010000012">
    <property type="protein sequence ID" value="KAF9671759.1"/>
    <property type="molecule type" value="Genomic_DNA"/>
</dbReference>
<sequence>MYHAQSKPMQCKSFNPTSGIKEHQTFKSAPSQGLRDHQTFASTARYWTETFAKASSLGVEEKVQKLVEMGFPEALARNALESVRGDENFGS</sequence>
<evidence type="ECO:0000313" key="4">
    <source>
        <dbReference type="Proteomes" id="UP000657918"/>
    </source>
</evidence>
<feature type="region of interest" description="Disordered" evidence="1">
    <location>
        <begin position="1"/>
        <end position="34"/>
    </location>
</feature>
<reference evidence="3 4" key="1">
    <citation type="submission" date="2020-10" db="EMBL/GenBank/DDBJ databases">
        <title>Plant Genome Project.</title>
        <authorList>
            <person name="Zhang R.-G."/>
        </authorList>
    </citation>
    <scope>NUCLEOTIDE SEQUENCE [LARGE SCALE GENOMIC DNA]</scope>
    <source>
        <strain evidence="3">FAFU-HL-1</strain>
        <tissue evidence="3">Leaf</tissue>
    </source>
</reference>
<comment type="caution">
    <text evidence="3">The sequence shown here is derived from an EMBL/GenBank/DDBJ whole genome shotgun (WGS) entry which is preliminary data.</text>
</comment>
<dbReference type="OrthoDB" id="934452at2759"/>
<proteinExistence type="predicted"/>
<dbReference type="AlphaFoldDB" id="A0A835JNN9"/>
<evidence type="ECO:0000313" key="3">
    <source>
        <dbReference type="EMBL" id="KAF9671759.1"/>
    </source>
</evidence>
<dbReference type="InterPro" id="IPR015940">
    <property type="entry name" value="UBA"/>
</dbReference>
<name>A0A835JNN9_9ROSI</name>
<gene>
    <name evidence="3" type="ORF">SADUNF_Sadunf12G0081800</name>
</gene>